<protein>
    <submittedName>
        <fullName evidence="12">Multidrug resistance ABC transporter ATP-binding and permease protein</fullName>
    </submittedName>
</protein>
<dbReference type="Pfam" id="PF00005">
    <property type="entry name" value="ABC_tran"/>
    <property type="match status" value="1"/>
</dbReference>
<evidence type="ECO:0000256" key="2">
    <source>
        <dbReference type="ARBA" id="ARBA00022448"/>
    </source>
</evidence>
<gene>
    <name evidence="12" type="ORF">MGWOODY_XGa1262</name>
</gene>
<feature type="domain" description="ABC transporter" evidence="10">
    <location>
        <begin position="366"/>
        <end position="603"/>
    </location>
</feature>
<dbReference type="Gene3D" id="1.20.1560.10">
    <property type="entry name" value="ABC transporter type 1, transmembrane domain"/>
    <property type="match status" value="1"/>
</dbReference>
<dbReference type="PROSITE" id="PS00211">
    <property type="entry name" value="ABC_TRANSPORTER_1"/>
    <property type="match status" value="1"/>
</dbReference>
<reference evidence="12" key="1">
    <citation type="submission" date="2015-10" db="EMBL/GenBank/DDBJ databases">
        <authorList>
            <person name="Gilbert D.G."/>
        </authorList>
    </citation>
    <scope>NUCLEOTIDE SEQUENCE</scope>
</reference>
<comment type="subcellular location">
    <subcellularLocation>
        <location evidence="1">Cell membrane</location>
        <topology evidence="1">Multi-pass membrane protein</topology>
    </subcellularLocation>
</comment>
<evidence type="ECO:0000256" key="8">
    <source>
        <dbReference type="ARBA" id="ARBA00023136"/>
    </source>
</evidence>
<dbReference type="InterPro" id="IPR017871">
    <property type="entry name" value="ABC_transporter-like_CS"/>
</dbReference>
<dbReference type="InterPro" id="IPR011527">
    <property type="entry name" value="ABC1_TM_dom"/>
</dbReference>
<accession>A0A160TSA8</accession>
<evidence type="ECO:0000256" key="7">
    <source>
        <dbReference type="ARBA" id="ARBA00022989"/>
    </source>
</evidence>
<dbReference type="CDD" id="cd18542">
    <property type="entry name" value="ABC_6TM_YknU_like"/>
    <property type="match status" value="1"/>
</dbReference>
<dbReference type="PROSITE" id="PS50893">
    <property type="entry name" value="ABC_TRANSPORTER_2"/>
    <property type="match status" value="1"/>
</dbReference>
<dbReference type="GO" id="GO:0016887">
    <property type="term" value="F:ATP hydrolysis activity"/>
    <property type="evidence" value="ECO:0007669"/>
    <property type="project" value="InterPro"/>
</dbReference>
<feature type="transmembrane region" description="Helical" evidence="9">
    <location>
        <begin position="36"/>
        <end position="57"/>
    </location>
</feature>
<dbReference type="GO" id="GO:0005886">
    <property type="term" value="C:plasma membrane"/>
    <property type="evidence" value="ECO:0007669"/>
    <property type="project" value="UniProtKB-SubCell"/>
</dbReference>
<evidence type="ECO:0000256" key="6">
    <source>
        <dbReference type="ARBA" id="ARBA00022840"/>
    </source>
</evidence>
<proteinExistence type="predicted"/>
<dbReference type="AlphaFoldDB" id="A0A160TSA8"/>
<feature type="domain" description="ABC transmembrane type-1" evidence="11">
    <location>
        <begin position="41"/>
        <end position="332"/>
    </location>
</feature>
<dbReference type="SUPFAM" id="SSF90123">
    <property type="entry name" value="ABC transporter transmembrane region"/>
    <property type="match status" value="1"/>
</dbReference>
<evidence type="ECO:0000259" key="11">
    <source>
        <dbReference type="PROSITE" id="PS50929"/>
    </source>
</evidence>
<dbReference type="InterPro" id="IPR036640">
    <property type="entry name" value="ABC1_TM_sf"/>
</dbReference>
<keyword evidence="4 9" id="KW-0812">Transmembrane</keyword>
<dbReference type="InterPro" id="IPR039421">
    <property type="entry name" value="Type_1_exporter"/>
</dbReference>
<sequence>MKPTSSIQPSRAEEYRSARKLDVEVLARIVRIVLHYPVRVAIAVSATLLSSTFQLFIPRYVGKAVDQAQGLLGGSSATLGEIENALLIAGLMIIALSILRGLFAVVQNYFGESVDHCLAAELRKRFYHRVQQLDFSFHDHAHTGDLITRGMLDLEGIRYFPSTGLIRTLMLLVLVTGGAVILLSTNFLLGLVALSFVPVIAVSSAVARLQLRYLWLKQQEKLTLLTNFMEENLSGIRIVRAFFARDHEIARFQIRSAGVLEIAFRRLMARVRSVTFMGLVFYVAMTGVLWVGGNMVLNGQITVGRLTEFLAFMMILQMPVRQIGMTVNSYARASTCGARLFAVLDEPSLVDTNTGLPHLQVTQGAVRFENVDFQYPLSKSGENIISGISFEIGSGRTLGIVGPPGSGKSTIARLIPRFYEPTAGRILIDGQDIAQVSISSLRQAVGGVQQDPFLFTAAVDHNVAYADPSAGMDQIVQASTDAQIHSFIEELPKNYQTLVGEDGVSLSGGQKQRISIARGTLTDAPILIFDDATAAIDAGTEQYIRRALNERAGTHTTIIISHRLVSMMHADEILFLDEGRIVERGTHKQLLALRKRYFALHSLQLRDENQLAPLNEQIEPA</sequence>
<dbReference type="SUPFAM" id="SSF52540">
    <property type="entry name" value="P-loop containing nucleoside triphosphate hydrolases"/>
    <property type="match status" value="1"/>
</dbReference>
<keyword evidence="5" id="KW-0547">Nucleotide-binding</keyword>
<evidence type="ECO:0000313" key="12">
    <source>
        <dbReference type="EMBL" id="CUS52231.1"/>
    </source>
</evidence>
<dbReference type="Pfam" id="PF00664">
    <property type="entry name" value="ABC_membrane"/>
    <property type="match status" value="1"/>
</dbReference>
<dbReference type="PROSITE" id="PS50929">
    <property type="entry name" value="ABC_TM1F"/>
    <property type="match status" value="1"/>
</dbReference>
<evidence type="ECO:0000259" key="10">
    <source>
        <dbReference type="PROSITE" id="PS50893"/>
    </source>
</evidence>
<keyword evidence="7 9" id="KW-1133">Transmembrane helix</keyword>
<keyword evidence="8 9" id="KW-0472">Membrane</keyword>
<dbReference type="GO" id="GO:0015421">
    <property type="term" value="F:ABC-type oligopeptide transporter activity"/>
    <property type="evidence" value="ECO:0007669"/>
    <property type="project" value="TreeGrafter"/>
</dbReference>
<evidence type="ECO:0000256" key="5">
    <source>
        <dbReference type="ARBA" id="ARBA00022741"/>
    </source>
</evidence>
<evidence type="ECO:0000256" key="1">
    <source>
        <dbReference type="ARBA" id="ARBA00004651"/>
    </source>
</evidence>
<evidence type="ECO:0000256" key="3">
    <source>
        <dbReference type="ARBA" id="ARBA00022475"/>
    </source>
</evidence>
<feature type="transmembrane region" description="Helical" evidence="9">
    <location>
        <begin position="274"/>
        <end position="291"/>
    </location>
</feature>
<dbReference type="PANTHER" id="PTHR43394">
    <property type="entry name" value="ATP-DEPENDENT PERMEASE MDL1, MITOCHONDRIAL"/>
    <property type="match status" value="1"/>
</dbReference>
<feature type="transmembrane region" description="Helical" evidence="9">
    <location>
        <begin position="85"/>
        <end position="106"/>
    </location>
</feature>
<dbReference type="InterPro" id="IPR003439">
    <property type="entry name" value="ABC_transporter-like_ATP-bd"/>
</dbReference>
<dbReference type="InterPro" id="IPR003593">
    <property type="entry name" value="AAA+_ATPase"/>
</dbReference>
<feature type="transmembrane region" description="Helical" evidence="9">
    <location>
        <begin position="187"/>
        <end position="207"/>
    </location>
</feature>
<dbReference type="SMART" id="SM00382">
    <property type="entry name" value="AAA"/>
    <property type="match status" value="1"/>
</dbReference>
<dbReference type="EMBL" id="CZRL01000078">
    <property type="protein sequence ID" value="CUS52231.1"/>
    <property type="molecule type" value="Genomic_DNA"/>
</dbReference>
<organism evidence="12">
    <name type="scientific">hydrothermal vent metagenome</name>
    <dbReference type="NCBI Taxonomy" id="652676"/>
    <lineage>
        <taxon>unclassified sequences</taxon>
        <taxon>metagenomes</taxon>
        <taxon>ecological metagenomes</taxon>
    </lineage>
</organism>
<dbReference type="GO" id="GO:0005524">
    <property type="term" value="F:ATP binding"/>
    <property type="evidence" value="ECO:0007669"/>
    <property type="project" value="UniProtKB-KW"/>
</dbReference>
<feature type="transmembrane region" description="Helical" evidence="9">
    <location>
        <begin position="159"/>
        <end position="181"/>
    </location>
</feature>
<keyword evidence="3" id="KW-1003">Cell membrane</keyword>
<dbReference type="PANTHER" id="PTHR43394:SF1">
    <property type="entry name" value="ATP-BINDING CASSETTE SUB-FAMILY B MEMBER 10, MITOCHONDRIAL"/>
    <property type="match status" value="1"/>
</dbReference>
<keyword evidence="2" id="KW-0813">Transport</keyword>
<dbReference type="Gene3D" id="3.40.50.300">
    <property type="entry name" value="P-loop containing nucleotide triphosphate hydrolases"/>
    <property type="match status" value="1"/>
</dbReference>
<dbReference type="InterPro" id="IPR027417">
    <property type="entry name" value="P-loop_NTPase"/>
</dbReference>
<dbReference type="FunFam" id="3.40.50.300:FF:000221">
    <property type="entry name" value="Multidrug ABC transporter ATP-binding protein"/>
    <property type="match status" value="1"/>
</dbReference>
<evidence type="ECO:0000256" key="4">
    <source>
        <dbReference type="ARBA" id="ARBA00022692"/>
    </source>
</evidence>
<name>A0A160TSA8_9ZZZZ</name>
<keyword evidence="6 12" id="KW-0067">ATP-binding</keyword>
<evidence type="ECO:0000256" key="9">
    <source>
        <dbReference type="SAM" id="Phobius"/>
    </source>
</evidence>